<dbReference type="SUPFAM" id="SSF53335">
    <property type="entry name" value="S-adenosyl-L-methionine-dependent methyltransferases"/>
    <property type="match status" value="1"/>
</dbReference>
<proteinExistence type="predicted"/>
<dbReference type="eggNOG" id="COG0742">
    <property type="taxonomic scope" value="Bacteria"/>
</dbReference>
<dbReference type="GeneID" id="90984857"/>
<dbReference type="GO" id="GO:0008168">
    <property type="term" value="F:methyltransferase activity"/>
    <property type="evidence" value="ECO:0007669"/>
    <property type="project" value="UniProtKB-KW"/>
</dbReference>
<dbReference type="Pfam" id="PF03602">
    <property type="entry name" value="Cons_hypoth95"/>
    <property type="match status" value="1"/>
</dbReference>
<evidence type="ECO:0000313" key="4">
    <source>
        <dbReference type="Proteomes" id="UP000027665"/>
    </source>
</evidence>
<keyword evidence="4" id="KW-1185">Reference proteome</keyword>
<dbReference type="RefSeq" id="WP_141730539.1">
    <property type="nucleotide sequence ID" value="NZ_JMKI01000037.1"/>
</dbReference>
<dbReference type="GO" id="GO:0003676">
    <property type="term" value="F:nucleic acid binding"/>
    <property type="evidence" value="ECO:0007669"/>
    <property type="project" value="InterPro"/>
</dbReference>
<keyword evidence="2" id="KW-0808">Transferase</keyword>
<dbReference type="PROSITE" id="PS00092">
    <property type="entry name" value="N6_MTASE"/>
    <property type="match status" value="1"/>
</dbReference>
<dbReference type="Proteomes" id="UP000027665">
    <property type="component" value="Unassembled WGS sequence"/>
</dbReference>
<dbReference type="InterPro" id="IPR029063">
    <property type="entry name" value="SAM-dependent_MTases_sf"/>
</dbReference>
<accession>A0A073IQ95</accession>
<sequence length="200" mass="22275">MKEMRPTMGVVKSALFNILGNINGRSFLDLFSGSGQIALEAHRRGAAPVVCVEAERSRHAEIAKRAPRRLTCLRMDARRAVSRFAKRGESFDIIFADPPYKLGWGKEFPRLIAENIGILAAGGVIIFEHAEEEEAADIAPGWAREERRYGGAVLTLYRREENDQSGIPGLVRPDNERAHIYIGTRGGALRRADRRGPREP</sequence>
<dbReference type="STRING" id="2754.EH55_07270"/>
<dbReference type="GO" id="GO:0031167">
    <property type="term" value="P:rRNA methylation"/>
    <property type="evidence" value="ECO:0007669"/>
    <property type="project" value="InterPro"/>
</dbReference>
<evidence type="ECO:0000313" key="3">
    <source>
        <dbReference type="EMBL" id="KEJ91765.1"/>
    </source>
</evidence>
<dbReference type="InterPro" id="IPR002052">
    <property type="entry name" value="DNA_methylase_N6_adenine_CS"/>
</dbReference>
<dbReference type="EMBL" id="JMKI01000037">
    <property type="protein sequence ID" value="KEJ91765.1"/>
    <property type="molecule type" value="Genomic_DNA"/>
</dbReference>
<protein>
    <recommendedName>
        <fullName evidence="5">Methyltransferase</fullName>
    </recommendedName>
</protein>
<dbReference type="OrthoDB" id="9803017at2"/>
<reference evidence="3 4" key="1">
    <citation type="submission" date="2014-04" db="EMBL/GenBank/DDBJ databases">
        <title>Draft Genome Sequence of Synergistes jonesii.</title>
        <authorList>
            <person name="Coil D.A."/>
            <person name="Eisen J.A."/>
            <person name="Holland-Moritz H.E."/>
        </authorList>
    </citation>
    <scope>NUCLEOTIDE SEQUENCE [LARGE SCALE GENOMIC DNA]</scope>
    <source>
        <strain evidence="3 4">78-1</strain>
    </source>
</reference>
<evidence type="ECO:0000256" key="1">
    <source>
        <dbReference type="ARBA" id="ARBA00022603"/>
    </source>
</evidence>
<evidence type="ECO:0000256" key="2">
    <source>
        <dbReference type="ARBA" id="ARBA00022679"/>
    </source>
</evidence>
<organism evidence="3 4">
    <name type="scientific">Synergistes jonesii</name>
    <dbReference type="NCBI Taxonomy" id="2754"/>
    <lineage>
        <taxon>Bacteria</taxon>
        <taxon>Thermotogati</taxon>
        <taxon>Synergistota</taxon>
        <taxon>Synergistia</taxon>
        <taxon>Synergistales</taxon>
        <taxon>Synergistaceae</taxon>
        <taxon>Synergistes</taxon>
    </lineage>
</organism>
<dbReference type="InterPro" id="IPR004398">
    <property type="entry name" value="RNA_MeTrfase_RsmD"/>
</dbReference>
<dbReference type="AlphaFoldDB" id="A0A073IQ95"/>
<dbReference type="PANTHER" id="PTHR43542">
    <property type="entry name" value="METHYLTRANSFERASE"/>
    <property type="match status" value="1"/>
</dbReference>
<name>A0A073IQ95_9BACT</name>
<comment type="caution">
    <text evidence="3">The sequence shown here is derived from an EMBL/GenBank/DDBJ whole genome shotgun (WGS) entry which is preliminary data.</text>
</comment>
<dbReference type="CDD" id="cd02440">
    <property type="entry name" value="AdoMet_MTases"/>
    <property type="match status" value="1"/>
</dbReference>
<gene>
    <name evidence="3" type="ORF">EH55_07270</name>
</gene>
<dbReference type="PANTHER" id="PTHR43542:SF1">
    <property type="entry name" value="METHYLTRANSFERASE"/>
    <property type="match status" value="1"/>
</dbReference>
<evidence type="ECO:0008006" key="5">
    <source>
        <dbReference type="Google" id="ProtNLM"/>
    </source>
</evidence>
<keyword evidence="1" id="KW-0489">Methyltransferase</keyword>
<dbReference type="Gene3D" id="3.40.50.150">
    <property type="entry name" value="Vaccinia Virus protein VP39"/>
    <property type="match status" value="1"/>
</dbReference>